<dbReference type="EMBL" id="NFKM01000007">
    <property type="protein sequence ID" value="OUP61036.1"/>
    <property type="molecule type" value="Genomic_DNA"/>
</dbReference>
<sequence>MNDKQKALFKQIQLAGLGIVIAVFGFFVNHTALMIIGAGVFIFGIARTILIKKLIDELEEDD</sequence>
<dbReference type="RefSeq" id="WP_015536181.1">
    <property type="nucleotide sequence ID" value="NZ_CABKSV010000034.1"/>
</dbReference>
<name>A0A1Y4LWQ2_9FIRM</name>
<reference evidence="2" key="1">
    <citation type="submission" date="2017-04" db="EMBL/GenBank/DDBJ databases">
        <title>Function of individual gut microbiota members based on whole genome sequencing of pure cultures obtained from chicken caecum.</title>
        <authorList>
            <person name="Medvecky M."/>
            <person name="Cejkova D."/>
            <person name="Polansky O."/>
            <person name="Karasova D."/>
            <person name="Kubasova T."/>
            <person name="Cizek A."/>
            <person name="Rychlik I."/>
        </authorList>
    </citation>
    <scope>NUCLEOTIDE SEQUENCE [LARGE SCALE GENOMIC DNA]</scope>
    <source>
        <strain evidence="2">An178</strain>
    </source>
</reference>
<proteinExistence type="predicted"/>
<evidence type="ECO:0000313" key="2">
    <source>
        <dbReference type="Proteomes" id="UP000195447"/>
    </source>
</evidence>
<keyword evidence="2" id="KW-1185">Reference proteome</keyword>
<protein>
    <submittedName>
        <fullName evidence="1">Uncharacterized protein</fullName>
    </submittedName>
</protein>
<dbReference type="GeneID" id="79876093"/>
<organism evidence="1 2">
    <name type="scientific">Faecalitalea cylindroides</name>
    <dbReference type="NCBI Taxonomy" id="39483"/>
    <lineage>
        <taxon>Bacteria</taxon>
        <taxon>Bacillati</taxon>
        <taxon>Bacillota</taxon>
        <taxon>Erysipelotrichia</taxon>
        <taxon>Erysipelotrichales</taxon>
        <taxon>Erysipelotrichaceae</taxon>
        <taxon>Faecalitalea</taxon>
    </lineage>
</organism>
<dbReference type="AlphaFoldDB" id="A0A1Y4LWQ2"/>
<gene>
    <name evidence="1" type="ORF">B5F14_04640</name>
</gene>
<dbReference type="Proteomes" id="UP000195447">
    <property type="component" value="Unassembled WGS sequence"/>
</dbReference>
<comment type="caution">
    <text evidence="1">The sequence shown here is derived from an EMBL/GenBank/DDBJ whole genome shotgun (WGS) entry which is preliminary data.</text>
</comment>
<evidence type="ECO:0000313" key="1">
    <source>
        <dbReference type="EMBL" id="OUP61036.1"/>
    </source>
</evidence>
<accession>A0A1Y4LWQ2</accession>